<evidence type="ECO:0000256" key="1">
    <source>
        <dbReference type="SAM" id="Phobius"/>
    </source>
</evidence>
<protein>
    <submittedName>
        <fullName evidence="2">Uncharacterized protein</fullName>
    </submittedName>
</protein>
<keyword evidence="1" id="KW-0472">Membrane</keyword>
<dbReference type="RefSeq" id="WP_226175128.1">
    <property type="nucleotide sequence ID" value="NZ_JAJADR010000002.1"/>
</dbReference>
<reference evidence="2" key="1">
    <citation type="submission" date="2021-10" db="EMBL/GenBank/DDBJ databases">
        <authorList>
            <person name="Dean J.D."/>
            <person name="Kim M.K."/>
            <person name="Newey C.N."/>
            <person name="Stoker T.S."/>
            <person name="Thompson D.W."/>
            <person name="Grose J.H."/>
        </authorList>
    </citation>
    <scope>NUCLEOTIDE SEQUENCE</scope>
    <source>
        <strain evidence="2">BT178</strain>
    </source>
</reference>
<feature type="transmembrane region" description="Helical" evidence="1">
    <location>
        <begin position="107"/>
        <end position="129"/>
    </location>
</feature>
<feature type="transmembrane region" description="Helical" evidence="1">
    <location>
        <begin position="135"/>
        <end position="155"/>
    </location>
</feature>
<evidence type="ECO:0000313" key="2">
    <source>
        <dbReference type="EMBL" id="MCB2408253.1"/>
    </source>
</evidence>
<proteinExistence type="predicted"/>
<keyword evidence="3" id="KW-1185">Reference proteome</keyword>
<dbReference type="EMBL" id="JAJADR010000002">
    <property type="protein sequence ID" value="MCB2408253.1"/>
    <property type="molecule type" value="Genomic_DNA"/>
</dbReference>
<keyword evidence="1" id="KW-1133">Transmembrane helix</keyword>
<accession>A0ABS8AQF3</accession>
<comment type="caution">
    <text evidence="2">The sequence shown here is derived from an EMBL/GenBank/DDBJ whole genome shotgun (WGS) entry which is preliminary data.</text>
</comment>
<name>A0ABS8AQF3_9BACT</name>
<organism evidence="2 3">
    <name type="scientific">Hymenobacter lucidus</name>
    <dbReference type="NCBI Taxonomy" id="2880930"/>
    <lineage>
        <taxon>Bacteria</taxon>
        <taxon>Pseudomonadati</taxon>
        <taxon>Bacteroidota</taxon>
        <taxon>Cytophagia</taxon>
        <taxon>Cytophagales</taxon>
        <taxon>Hymenobacteraceae</taxon>
        <taxon>Hymenobacter</taxon>
    </lineage>
</organism>
<keyword evidence="1" id="KW-0812">Transmembrane</keyword>
<evidence type="ECO:0000313" key="3">
    <source>
        <dbReference type="Proteomes" id="UP001165296"/>
    </source>
</evidence>
<gene>
    <name evidence="2" type="ORF">LGH74_09715</name>
</gene>
<sequence length="178" mass="20069">MTEFLQKLKLVDYFTAELEIEQAEFAGKLQKSVDKADIGMFSGIADIFSASKNQFKGSVDGAGFRLKRKRKLFDTTRSLALAEGTFSQQDQLLVIATKVNGFSGMMIPYFIFLLIFYCLFVGGFFLMASSTGRQVALMLPFVALHAAIMFGIPYFMMRRSVKQMKANLVREFDDASRK</sequence>
<dbReference type="Proteomes" id="UP001165296">
    <property type="component" value="Unassembled WGS sequence"/>
</dbReference>